<dbReference type="GeneID" id="23681427"/>
<sequence length="56" mass="6974">MDIPKQWYWCGKKCHLVQIIKDGDAEIVVYKHWLKTRQRWNYVAEERWLAEIQIEK</sequence>
<dbReference type="RefSeq" id="YP_009126608.1">
    <property type="nucleotide sequence ID" value="NC_026611.1"/>
</dbReference>
<proteinExistence type="predicted"/>
<dbReference type="Proteomes" id="UP000202039">
    <property type="component" value="Segment"/>
</dbReference>
<protein>
    <submittedName>
        <fullName evidence="1">Uncharacterized protein</fullName>
    </submittedName>
</protein>
<organism evidence="1 2">
    <name type="scientific">Edwardsiella phage GF-2</name>
    <dbReference type="NCBI Taxonomy" id="1537091"/>
    <lineage>
        <taxon>Viruses</taxon>
        <taxon>Duplodnaviria</taxon>
        <taxon>Heunggongvirae</taxon>
        <taxon>Uroviricota</taxon>
        <taxon>Caudoviricetes</taxon>
        <taxon>Gofduovirus</taxon>
        <taxon>Gofduovirus GF2</taxon>
    </lineage>
</organism>
<evidence type="ECO:0000313" key="1">
    <source>
        <dbReference type="EMBL" id="BAP28876.1"/>
    </source>
</evidence>
<reference evidence="1 2" key="1">
    <citation type="journal article" date="2015" name="Arch. Virol.">
        <title>Full-genome sequence of a novel myovirus, GF-2, infecting Edwardsiella tarda: comparison with other Edwardsiella myoviral genomes.</title>
        <authorList>
            <person name="Yasuike M."/>
            <person name="Nishiki I."/>
            <person name="Iwasaki Y."/>
            <person name="Nakamura Y."/>
            <person name="Fujiwara A."/>
            <person name="Sugaya E."/>
            <person name="Kawato Y."/>
            <person name="Nagai S."/>
            <person name="Kobayashi T."/>
            <person name="Ototake M."/>
            <person name="Nakai T."/>
        </authorList>
    </citation>
    <scope>NUCLEOTIDE SEQUENCE [LARGE SCALE GENOMIC DNA]</scope>
</reference>
<dbReference type="KEGG" id="vg:23681427"/>
<accession>A0A077K9S3</accession>
<evidence type="ECO:0000313" key="2">
    <source>
        <dbReference type="Proteomes" id="UP000202039"/>
    </source>
</evidence>
<keyword evidence="2" id="KW-1185">Reference proteome</keyword>
<dbReference type="EMBL" id="AP014629">
    <property type="protein sequence ID" value="BAP28876.1"/>
    <property type="molecule type" value="Genomic_DNA"/>
</dbReference>
<name>A0A077K9S3_9CAUD</name>